<evidence type="ECO:0000313" key="2">
    <source>
        <dbReference type="Proteomes" id="UP001207742"/>
    </source>
</evidence>
<dbReference type="EMBL" id="JAPDNS010000001">
    <property type="protein sequence ID" value="MCW3482684.1"/>
    <property type="molecule type" value="Genomic_DNA"/>
</dbReference>
<protein>
    <submittedName>
        <fullName evidence="1">Uncharacterized protein</fullName>
    </submittedName>
</protein>
<evidence type="ECO:0000313" key="1">
    <source>
        <dbReference type="EMBL" id="MCW3482684.1"/>
    </source>
</evidence>
<reference evidence="1 2" key="1">
    <citation type="submission" date="2022-10" db="EMBL/GenBank/DDBJ databases">
        <title>Chitinophaga nivalis PC15 sp. nov., isolated from Pyeongchang county, South Korea.</title>
        <authorList>
            <person name="Trinh H.N."/>
        </authorList>
    </citation>
    <scope>NUCLEOTIDE SEQUENCE [LARGE SCALE GENOMIC DNA]</scope>
    <source>
        <strain evidence="1 2">PC14</strain>
    </source>
</reference>
<organism evidence="1 2">
    <name type="scientific">Chitinophaga nivalis</name>
    <dbReference type="NCBI Taxonomy" id="2991709"/>
    <lineage>
        <taxon>Bacteria</taxon>
        <taxon>Pseudomonadati</taxon>
        <taxon>Bacteroidota</taxon>
        <taxon>Chitinophagia</taxon>
        <taxon>Chitinophagales</taxon>
        <taxon>Chitinophagaceae</taxon>
        <taxon>Chitinophaga</taxon>
    </lineage>
</organism>
<gene>
    <name evidence="1" type="ORF">OL497_02200</name>
</gene>
<sequence>MSTSGFIYSADPGMLIGFLGCDHIVRRSVVAGRKMLKASQNRHDWLGAGFYFWQNNYDRALDFATNPPGKTKIVKPAVLGAILSLGNCLDLTDKKWIDLVKLSYESLKQSAASVGSKLPVNKDVKDSKDKVLRELDCAVIENIHKVIRELGEPPFDSVRGIFIEGNSLYDGAGFHEKTHVQICIRNPNCIKGFFLPRKEISWPQ</sequence>
<dbReference type="SUPFAM" id="SSF56399">
    <property type="entry name" value="ADP-ribosylation"/>
    <property type="match status" value="1"/>
</dbReference>
<accession>A0ABT3IFE2</accession>
<dbReference type="RefSeq" id="WP_264727298.1">
    <property type="nucleotide sequence ID" value="NZ_JAPDNR010000001.1"/>
</dbReference>
<keyword evidence="2" id="KW-1185">Reference proteome</keyword>
<dbReference type="Proteomes" id="UP001207742">
    <property type="component" value="Unassembled WGS sequence"/>
</dbReference>
<comment type="caution">
    <text evidence="1">The sequence shown here is derived from an EMBL/GenBank/DDBJ whole genome shotgun (WGS) entry which is preliminary data.</text>
</comment>
<proteinExistence type="predicted"/>
<name>A0ABT3IFE2_9BACT</name>